<sequence>MLTLSSILARSILMIAAVGGLTVLADGAVRSQLERAVRGNMMSTEPSPVPVHVVRRDDHYVIKGLDRARLNATVLMVGVEAAE</sequence>
<evidence type="ECO:0000313" key="1">
    <source>
        <dbReference type="EMBL" id="GJE54825.1"/>
    </source>
</evidence>
<name>A0ABQ4TLD4_9HYPH</name>
<organism evidence="1 2">
    <name type="scientific">Methylobacterium thuringiense</name>
    <dbReference type="NCBI Taxonomy" id="1003091"/>
    <lineage>
        <taxon>Bacteria</taxon>
        <taxon>Pseudomonadati</taxon>
        <taxon>Pseudomonadota</taxon>
        <taxon>Alphaproteobacteria</taxon>
        <taxon>Hyphomicrobiales</taxon>
        <taxon>Methylobacteriaceae</taxon>
        <taxon>Methylobacterium</taxon>
    </lineage>
</organism>
<reference evidence="1" key="2">
    <citation type="submission" date="2021-08" db="EMBL/GenBank/DDBJ databases">
        <authorList>
            <person name="Tani A."/>
            <person name="Ola A."/>
            <person name="Ogura Y."/>
            <person name="Katsura K."/>
            <person name="Hayashi T."/>
        </authorList>
    </citation>
    <scope>NUCLEOTIDE SEQUENCE</scope>
    <source>
        <strain evidence="1">DSM 23674</strain>
    </source>
</reference>
<comment type="caution">
    <text evidence="1">The sequence shown here is derived from an EMBL/GenBank/DDBJ whole genome shotgun (WGS) entry which is preliminary data.</text>
</comment>
<evidence type="ECO:0000313" key="2">
    <source>
        <dbReference type="Proteomes" id="UP001055101"/>
    </source>
</evidence>
<gene>
    <name evidence="1" type="ORF">EKPJFOCH_1310</name>
</gene>
<accession>A0ABQ4TLD4</accession>
<reference evidence="1" key="1">
    <citation type="journal article" date="2021" name="Front. Microbiol.">
        <title>Comprehensive Comparative Genomics and Phenotyping of Methylobacterium Species.</title>
        <authorList>
            <person name="Alessa O."/>
            <person name="Ogura Y."/>
            <person name="Fujitani Y."/>
            <person name="Takami H."/>
            <person name="Hayashi T."/>
            <person name="Sahin N."/>
            <person name="Tani A."/>
        </authorList>
    </citation>
    <scope>NUCLEOTIDE SEQUENCE</scope>
    <source>
        <strain evidence="1">DSM 23674</strain>
    </source>
</reference>
<dbReference type="EMBL" id="BPRA01000006">
    <property type="protein sequence ID" value="GJE54825.1"/>
    <property type="molecule type" value="Genomic_DNA"/>
</dbReference>
<dbReference type="Proteomes" id="UP001055101">
    <property type="component" value="Unassembled WGS sequence"/>
</dbReference>
<protein>
    <submittedName>
        <fullName evidence="1">Uncharacterized protein</fullName>
    </submittedName>
</protein>
<keyword evidence="2" id="KW-1185">Reference proteome</keyword>
<proteinExistence type="predicted"/>
<dbReference type="RefSeq" id="WP_147817640.1">
    <property type="nucleotide sequence ID" value="NZ_BPRA01000006.1"/>
</dbReference>